<gene>
    <name evidence="1" type="ORF">MTCD1_02358</name>
</gene>
<dbReference type="Proteomes" id="UP000197068">
    <property type="component" value="Unassembled WGS sequence"/>
</dbReference>
<accession>A0ABQ0MWI5</accession>
<dbReference type="EMBL" id="BDQM01000018">
    <property type="protein sequence ID" value="GAW96738.1"/>
    <property type="molecule type" value="Genomic_DNA"/>
</dbReference>
<sequence>MSNNISDSAMKGATTVALIGARFGAQSGSYTTVISNVRFKLIAAIGILT</sequence>
<comment type="caution">
    <text evidence="1">The sequence shown here is derived from an EMBL/GenBank/DDBJ whole genome shotgun (WGS) entry which is preliminary data.</text>
</comment>
<dbReference type="RefSeq" id="WP_157447818.1">
    <property type="nucleotide sequence ID" value="NZ_BDQM01000018.1"/>
</dbReference>
<organism evidence="1 2">
    <name type="scientific">Colwellia marinimaniae</name>
    <dbReference type="NCBI Taxonomy" id="1513592"/>
    <lineage>
        <taxon>Bacteria</taxon>
        <taxon>Pseudomonadati</taxon>
        <taxon>Pseudomonadota</taxon>
        <taxon>Gammaproteobacteria</taxon>
        <taxon>Alteromonadales</taxon>
        <taxon>Colwelliaceae</taxon>
        <taxon>Colwellia</taxon>
    </lineage>
</organism>
<protein>
    <submittedName>
        <fullName evidence="1">Uncharacterized protein</fullName>
    </submittedName>
</protein>
<evidence type="ECO:0000313" key="1">
    <source>
        <dbReference type="EMBL" id="GAW96738.1"/>
    </source>
</evidence>
<evidence type="ECO:0000313" key="2">
    <source>
        <dbReference type="Proteomes" id="UP000197068"/>
    </source>
</evidence>
<reference evidence="1 2" key="1">
    <citation type="submission" date="2017-06" db="EMBL/GenBank/DDBJ databases">
        <title>Whole Genome Sequences of Colwellia marinimaniae MTCD1.</title>
        <authorList>
            <person name="Kusumoto H."/>
            <person name="Inoue M."/>
            <person name="Tanikawa K."/>
            <person name="Maeji H."/>
            <person name="Cameron J.H."/>
            <person name="Bartlett D.H."/>
        </authorList>
    </citation>
    <scope>NUCLEOTIDE SEQUENCE [LARGE SCALE GENOMIC DNA]</scope>
    <source>
        <strain evidence="1 2">MTCD1</strain>
    </source>
</reference>
<name>A0ABQ0MWI5_9GAMM</name>
<proteinExistence type="predicted"/>
<keyword evidence="2" id="KW-1185">Reference proteome</keyword>